<keyword evidence="5" id="KW-1185">Reference proteome</keyword>
<dbReference type="PROSITE" id="PS00018">
    <property type="entry name" value="EF_HAND_1"/>
    <property type="match status" value="2"/>
</dbReference>
<sequence>MSNIEDEAREEFARFDTDGDGVITVEEIRQVNEALGTKGLDRAEIELFIKSADGNGDGHIGLEEFVAMVGGGRHEKE</sequence>
<dbReference type="EMBL" id="JBITGY010000002">
    <property type="protein sequence ID" value="MFI6497026.1"/>
    <property type="molecule type" value="Genomic_DNA"/>
</dbReference>
<evidence type="ECO:0000256" key="2">
    <source>
        <dbReference type="ARBA" id="ARBA00022837"/>
    </source>
</evidence>
<accession>A0ABW7YMB3</accession>
<dbReference type="Proteomes" id="UP001612741">
    <property type="component" value="Unassembled WGS sequence"/>
</dbReference>
<dbReference type="RefSeq" id="WP_397079594.1">
    <property type="nucleotide sequence ID" value="NZ_JBITGY010000002.1"/>
</dbReference>
<dbReference type="InterPro" id="IPR011992">
    <property type="entry name" value="EF-hand-dom_pair"/>
</dbReference>
<dbReference type="InterPro" id="IPR018247">
    <property type="entry name" value="EF_Hand_1_Ca_BS"/>
</dbReference>
<dbReference type="Pfam" id="PF13499">
    <property type="entry name" value="EF-hand_7"/>
    <property type="match status" value="1"/>
</dbReference>
<keyword evidence="1" id="KW-0677">Repeat</keyword>
<organism evidence="4 5">
    <name type="scientific">Nonomuraea typhae</name>
    <dbReference type="NCBI Taxonomy" id="2603600"/>
    <lineage>
        <taxon>Bacteria</taxon>
        <taxon>Bacillati</taxon>
        <taxon>Actinomycetota</taxon>
        <taxon>Actinomycetes</taxon>
        <taxon>Streptosporangiales</taxon>
        <taxon>Streptosporangiaceae</taxon>
        <taxon>Nonomuraea</taxon>
    </lineage>
</organism>
<evidence type="ECO:0000313" key="5">
    <source>
        <dbReference type="Proteomes" id="UP001612741"/>
    </source>
</evidence>
<dbReference type="InterPro" id="IPR002048">
    <property type="entry name" value="EF_hand_dom"/>
</dbReference>
<feature type="domain" description="EF-hand" evidence="3">
    <location>
        <begin position="3"/>
        <end position="38"/>
    </location>
</feature>
<reference evidence="4 5" key="1">
    <citation type="submission" date="2024-10" db="EMBL/GenBank/DDBJ databases">
        <title>The Natural Products Discovery Center: Release of the First 8490 Sequenced Strains for Exploring Actinobacteria Biosynthetic Diversity.</title>
        <authorList>
            <person name="Kalkreuter E."/>
            <person name="Kautsar S.A."/>
            <person name="Yang D."/>
            <person name="Bader C.D."/>
            <person name="Teijaro C.N."/>
            <person name="Fluegel L."/>
            <person name="Davis C.M."/>
            <person name="Simpson J.R."/>
            <person name="Lauterbach L."/>
            <person name="Steele A.D."/>
            <person name="Gui C."/>
            <person name="Meng S."/>
            <person name="Li G."/>
            <person name="Viehrig K."/>
            <person name="Ye F."/>
            <person name="Su P."/>
            <person name="Kiefer A.F."/>
            <person name="Nichols A."/>
            <person name="Cepeda A.J."/>
            <person name="Yan W."/>
            <person name="Fan B."/>
            <person name="Jiang Y."/>
            <person name="Adhikari A."/>
            <person name="Zheng C.-J."/>
            <person name="Schuster L."/>
            <person name="Cowan T.M."/>
            <person name="Smanski M.J."/>
            <person name="Chevrette M.G."/>
            <person name="De Carvalho L.P.S."/>
            <person name="Shen B."/>
        </authorList>
    </citation>
    <scope>NUCLEOTIDE SEQUENCE [LARGE SCALE GENOMIC DNA]</scope>
    <source>
        <strain evidence="4 5">NPDC050545</strain>
    </source>
</reference>
<dbReference type="PROSITE" id="PS50222">
    <property type="entry name" value="EF_HAND_2"/>
    <property type="match status" value="2"/>
</dbReference>
<evidence type="ECO:0000259" key="3">
    <source>
        <dbReference type="PROSITE" id="PS50222"/>
    </source>
</evidence>
<dbReference type="SUPFAM" id="SSF47473">
    <property type="entry name" value="EF-hand"/>
    <property type="match status" value="1"/>
</dbReference>
<proteinExistence type="predicted"/>
<dbReference type="Gene3D" id="1.10.238.10">
    <property type="entry name" value="EF-hand"/>
    <property type="match status" value="1"/>
</dbReference>
<dbReference type="CDD" id="cd00051">
    <property type="entry name" value="EFh"/>
    <property type="match status" value="1"/>
</dbReference>
<dbReference type="SMART" id="SM00054">
    <property type="entry name" value="EFh"/>
    <property type="match status" value="2"/>
</dbReference>
<evidence type="ECO:0000256" key="1">
    <source>
        <dbReference type="ARBA" id="ARBA00022737"/>
    </source>
</evidence>
<dbReference type="PANTHER" id="PTHR23050">
    <property type="entry name" value="CALCIUM BINDING PROTEIN"/>
    <property type="match status" value="1"/>
</dbReference>
<dbReference type="InterPro" id="IPR050145">
    <property type="entry name" value="Centrin_CML-like"/>
</dbReference>
<gene>
    <name evidence="4" type="ORF">ACIBG2_06570</name>
</gene>
<comment type="caution">
    <text evidence="4">The sequence shown here is derived from an EMBL/GenBank/DDBJ whole genome shotgun (WGS) entry which is preliminary data.</text>
</comment>
<keyword evidence="2" id="KW-0106">Calcium</keyword>
<feature type="domain" description="EF-hand" evidence="3">
    <location>
        <begin position="40"/>
        <end position="75"/>
    </location>
</feature>
<protein>
    <submittedName>
        <fullName evidence="4">EF-hand domain-containing protein</fullName>
    </submittedName>
</protein>
<evidence type="ECO:0000313" key="4">
    <source>
        <dbReference type="EMBL" id="MFI6497026.1"/>
    </source>
</evidence>
<name>A0ABW7YMB3_9ACTN</name>